<sequence length="772" mass="86790">AVEVEDSDPDDDFLTLEETTGQAQDGAQEGSSSLVDSEHAAATVTPETTATPPPTPPPLHIPAVPYQPAAASIPPYVDNRRKHNFIQHWYKDFPWLHYEAPKGALCFTCLRADRNSLVPQCIKKEPAFVTDGVFKWKEGAKRFANHENSQYHKAAVHATLSLGSTPVSAQISSTQNRQQAEARVALRAIFTTLQKLARQGLAIRGKTMENSNLLQMLELRAQDITELDSWLKRRVKFLSPEVQNEILELMAHQVLRDVISEVKKCGKYSVIMDECRDTSNTEQVAVCLRTVDMGTLQAVEYFLGLYQTASTTGQCLTDIFLDVLKRSSLDLSDLSGQCFDGASNMKGEFKGVQARLKEMQPLALFVHCFNHSLNLALQDTMKRSPSAREALQWVHDVGVIVNRSPKRRHALDALRESFSEQGGGPTTICPTRWTVRVRSIMGLLNSYRSVLTFLQDLAGSNTVEIVESGSRVNVSAKAKGLHDQLEKASVYFTILAMRDIFTPCEELSKTLQSTSYTVAGAKQAVDLTVQKLQKMRAESHFESLWSETTEAQEKYSLSAIVLPRTRRPPPENEFNPAVSRKTSPATFKEPKDLMRKEYYELIDLAISEIQSRFDQEDFKKLLLLEKALLTPPSKWNADAEEIESLLLTYEFDVRKLKGNLESLPDIAPKAKTVRDVADAFASLEPQARRLFTQLENLLILLLVVPVSAATAERSFSMMRRLKTYLRSTMGQARLNHLAILTVYKERVDQLDINYLMKLFVCNDFRHAIFGKI</sequence>
<feature type="region of interest" description="Disordered" evidence="1">
    <location>
        <begin position="1"/>
        <end position="63"/>
    </location>
</feature>
<reference evidence="4" key="2">
    <citation type="journal article" date="2023" name="BMC Genomics">
        <title>Pest status, molecular evolution, and epigenetic factors derived from the genome assembly of Frankliniella fusca, a thysanopteran phytovirus vector.</title>
        <authorList>
            <person name="Catto M.A."/>
            <person name="Labadie P.E."/>
            <person name="Jacobson A.L."/>
            <person name="Kennedy G.G."/>
            <person name="Srinivasan R."/>
            <person name="Hunt B.G."/>
        </authorList>
    </citation>
    <scope>NUCLEOTIDE SEQUENCE</scope>
    <source>
        <strain evidence="4">PL_HMW_Pooled</strain>
    </source>
</reference>
<dbReference type="AlphaFoldDB" id="A0AAE1HHX9"/>
<dbReference type="PANTHER" id="PTHR45749">
    <property type="match status" value="1"/>
</dbReference>
<comment type="caution">
    <text evidence="4">The sequence shown here is derived from an EMBL/GenBank/DDBJ whole genome shotgun (WGS) entry which is preliminary data.</text>
</comment>
<dbReference type="EMBL" id="JAHWGI010001024">
    <property type="protein sequence ID" value="KAK3920895.1"/>
    <property type="molecule type" value="Genomic_DNA"/>
</dbReference>
<feature type="compositionally biased region" description="Polar residues" evidence="1">
    <location>
        <begin position="17"/>
        <end position="35"/>
    </location>
</feature>
<feature type="compositionally biased region" description="Low complexity" evidence="1">
    <location>
        <begin position="40"/>
        <end position="50"/>
    </location>
</feature>
<dbReference type="Proteomes" id="UP001219518">
    <property type="component" value="Unassembled WGS sequence"/>
</dbReference>
<dbReference type="PANTHER" id="PTHR45749:SF21">
    <property type="entry name" value="DUF4371 DOMAIN-CONTAINING PROTEIN"/>
    <property type="match status" value="1"/>
</dbReference>
<dbReference type="SUPFAM" id="SSF53098">
    <property type="entry name" value="Ribonuclease H-like"/>
    <property type="match status" value="1"/>
</dbReference>
<evidence type="ECO:0000256" key="1">
    <source>
        <dbReference type="SAM" id="MobiDB-lite"/>
    </source>
</evidence>
<evidence type="ECO:0000259" key="2">
    <source>
        <dbReference type="Pfam" id="PF05699"/>
    </source>
</evidence>
<dbReference type="Pfam" id="PF14291">
    <property type="entry name" value="DUF4371"/>
    <property type="match status" value="1"/>
</dbReference>
<feature type="domain" description="HAT C-terminal dimerisation" evidence="2">
    <location>
        <begin position="691"/>
        <end position="743"/>
    </location>
</feature>
<protein>
    <submittedName>
        <fullName evidence="4">Zinc finger MYM-type protein 1</fullName>
    </submittedName>
</protein>
<dbReference type="Pfam" id="PF05699">
    <property type="entry name" value="Dimer_Tnp_hAT"/>
    <property type="match status" value="1"/>
</dbReference>
<feature type="compositionally biased region" description="Acidic residues" evidence="1">
    <location>
        <begin position="1"/>
        <end position="15"/>
    </location>
</feature>
<keyword evidence="5" id="KW-1185">Reference proteome</keyword>
<evidence type="ECO:0000259" key="3">
    <source>
        <dbReference type="Pfam" id="PF14291"/>
    </source>
</evidence>
<feature type="domain" description="DUF4371" evidence="3">
    <location>
        <begin position="180"/>
        <end position="351"/>
    </location>
</feature>
<dbReference type="InterPro" id="IPR012337">
    <property type="entry name" value="RNaseH-like_sf"/>
</dbReference>
<name>A0AAE1HHX9_9NEOP</name>
<feature type="compositionally biased region" description="Pro residues" evidence="1">
    <location>
        <begin position="51"/>
        <end position="60"/>
    </location>
</feature>
<dbReference type="InterPro" id="IPR025398">
    <property type="entry name" value="DUF4371"/>
</dbReference>
<dbReference type="GO" id="GO:0046983">
    <property type="term" value="F:protein dimerization activity"/>
    <property type="evidence" value="ECO:0007669"/>
    <property type="project" value="InterPro"/>
</dbReference>
<proteinExistence type="predicted"/>
<gene>
    <name evidence="4" type="ORF">KUF71_010132</name>
</gene>
<reference evidence="4" key="1">
    <citation type="submission" date="2021-07" db="EMBL/GenBank/DDBJ databases">
        <authorList>
            <person name="Catto M.A."/>
            <person name="Jacobson A."/>
            <person name="Kennedy G."/>
            <person name="Labadie P."/>
            <person name="Hunt B.G."/>
            <person name="Srinivasan R."/>
        </authorList>
    </citation>
    <scope>NUCLEOTIDE SEQUENCE</scope>
    <source>
        <strain evidence="4">PL_HMW_Pooled</strain>
        <tissue evidence="4">Head</tissue>
    </source>
</reference>
<feature type="non-terminal residue" evidence="4">
    <location>
        <position position="772"/>
    </location>
</feature>
<accession>A0AAE1HHX9</accession>
<evidence type="ECO:0000313" key="5">
    <source>
        <dbReference type="Proteomes" id="UP001219518"/>
    </source>
</evidence>
<organism evidence="4 5">
    <name type="scientific">Frankliniella fusca</name>
    <dbReference type="NCBI Taxonomy" id="407009"/>
    <lineage>
        <taxon>Eukaryota</taxon>
        <taxon>Metazoa</taxon>
        <taxon>Ecdysozoa</taxon>
        <taxon>Arthropoda</taxon>
        <taxon>Hexapoda</taxon>
        <taxon>Insecta</taxon>
        <taxon>Pterygota</taxon>
        <taxon>Neoptera</taxon>
        <taxon>Paraneoptera</taxon>
        <taxon>Thysanoptera</taxon>
        <taxon>Terebrantia</taxon>
        <taxon>Thripoidea</taxon>
        <taxon>Thripidae</taxon>
        <taxon>Frankliniella</taxon>
    </lineage>
</organism>
<dbReference type="InterPro" id="IPR008906">
    <property type="entry name" value="HATC_C_dom"/>
</dbReference>
<evidence type="ECO:0000313" key="4">
    <source>
        <dbReference type="EMBL" id="KAK3920895.1"/>
    </source>
</evidence>